<dbReference type="eggNOG" id="COG1802">
    <property type="taxonomic scope" value="Bacteria"/>
</dbReference>
<reference evidence="6 7" key="1">
    <citation type="journal article" date="2010" name="BMC Genomics">
        <title>Genome comparison of the epiphytic bacteria Erwinia billingiae and E. tasmaniensis with the pear pathogen E. pyrifoliae.</title>
        <authorList>
            <person name="Kube M."/>
            <person name="Migdoll A.M."/>
            <person name="Gehring I."/>
            <person name="Heitmann K."/>
            <person name="Mayer Y."/>
            <person name="Kuhl H."/>
            <person name="Knaust F."/>
            <person name="Geider K."/>
            <person name="Reinhardt R."/>
        </authorList>
    </citation>
    <scope>NUCLEOTIDE SEQUENCE [LARGE SCALE GENOMIC DNA]</scope>
    <source>
        <strain evidence="6 7">Eb661</strain>
    </source>
</reference>
<dbReference type="KEGG" id="ebi:EbC_11770"/>
<dbReference type="InterPro" id="IPR008920">
    <property type="entry name" value="TF_FadR/GntR_C"/>
</dbReference>
<dbReference type="PANTHER" id="PTHR43537">
    <property type="entry name" value="TRANSCRIPTIONAL REGULATOR, GNTR FAMILY"/>
    <property type="match status" value="1"/>
</dbReference>
<dbReference type="Gene3D" id="1.20.120.530">
    <property type="entry name" value="GntR ligand-binding domain-like"/>
    <property type="match status" value="1"/>
</dbReference>
<dbReference type="HOGENOM" id="CLU_017584_5_4_6"/>
<evidence type="ECO:0000256" key="4">
    <source>
        <dbReference type="SAM" id="Coils"/>
    </source>
</evidence>
<feature type="domain" description="HTH gntR-type" evidence="5">
    <location>
        <begin position="6"/>
        <end position="73"/>
    </location>
</feature>
<accession>D8MPF1</accession>
<dbReference type="STRING" id="634500.EbC_11770"/>
<dbReference type="Gene3D" id="1.10.10.10">
    <property type="entry name" value="Winged helix-like DNA-binding domain superfamily/Winged helix DNA-binding domain"/>
    <property type="match status" value="1"/>
</dbReference>
<protein>
    <submittedName>
        <fullName evidence="6">Transcriptional regulator, GntR family</fullName>
    </submittedName>
</protein>
<dbReference type="InterPro" id="IPR036388">
    <property type="entry name" value="WH-like_DNA-bd_sf"/>
</dbReference>
<dbReference type="EMBL" id="FP236843">
    <property type="protein sequence ID" value="CAX58708.1"/>
    <property type="molecule type" value="Genomic_DNA"/>
</dbReference>
<gene>
    <name evidence="6" type="ordered locus">EbC_11770</name>
</gene>
<dbReference type="GO" id="GO:0003677">
    <property type="term" value="F:DNA binding"/>
    <property type="evidence" value="ECO:0007669"/>
    <property type="project" value="UniProtKB-KW"/>
</dbReference>
<dbReference type="PROSITE" id="PS50949">
    <property type="entry name" value="HTH_GNTR"/>
    <property type="match status" value="1"/>
</dbReference>
<dbReference type="SUPFAM" id="SSF46785">
    <property type="entry name" value="Winged helix' DNA-binding domain"/>
    <property type="match status" value="1"/>
</dbReference>
<dbReference type="AlphaFoldDB" id="D8MPF1"/>
<keyword evidence="3" id="KW-0804">Transcription</keyword>
<name>D8MPF1_ERWBE</name>
<keyword evidence="7" id="KW-1185">Reference proteome</keyword>
<dbReference type="Pfam" id="PF07729">
    <property type="entry name" value="FCD"/>
    <property type="match status" value="1"/>
</dbReference>
<dbReference type="Pfam" id="PF00392">
    <property type="entry name" value="GntR"/>
    <property type="match status" value="1"/>
</dbReference>
<keyword evidence="4" id="KW-0175">Coiled coil</keyword>
<dbReference type="SUPFAM" id="SSF48008">
    <property type="entry name" value="GntR ligand-binding domain-like"/>
    <property type="match status" value="1"/>
</dbReference>
<organism evidence="7">
    <name type="scientific">Erwinia billingiae (strain Eb661)</name>
    <dbReference type="NCBI Taxonomy" id="634500"/>
    <lineage>
        <taxon>Bacteria</taxon>
        <taxon>Pseudomonadati</taxon>
        <taxon>Pseudomonadota</taxon>
        <taxon>Gammaproteobacteria</taxon>
        <taxon>Enterobacterales</taxon>
        <taxon>Erwiniaceae</taxon>
        <taxon>Erwinia</taxon>
    </lineage>
</organism>
<evidence type="ECO:0000259" key="5">
    <source>
        <dbReference type="PROSITE" id="PS50949"/>
    </source>
</evidence>
<evidence type="ECO:0000256" key="3">
    <source>
        <dbReference type="ARBA" id="ARBA00023163"/>
    </source>
</evidence>
<dbReference type="PRINTS" id="PR00035">
    <property type="entry name" value="HTHGNTR"/>
</dbReference>
<sequence length="213" mass="24365">MSTVILSTADMLARELKILINTGALRDGDRLVERDLASQFSVSRIPLREAIQKLEREGLVDVYRNRGAVVRTLTASDVDEIYPLRALLEGDAIFHSVQNMDAETLTRAELVHKLLGSATESTLQGQYNREFHELLYRRCKNQRLLKMITELREQVERYEHLQHRLLSETAKFQDEHALILKACLEDDPAAARDRTVEHILSAGQVLKSYIANR</sequence>
<dbReference type="RefSeq" id="WP_013201204.1">
    <property type="nucleotide sequence ID" value="NC_014306.1"/>
</dbReference>
<keyword evidence="2" id="KW-0238">DNA-binding</keyword>
<dbReference type="InterPro" id="IPR000524">
    <property type="entry name" value="Tscrpt_reg_HTH_GntR"/>
</dbReference>
<evidence type="ECO:0000313" key="7">
    <source>
        <dbReference type="Proteomes" id="UP000008793"/>
    </source>
</evidence>
<proteinExistence type="predicted"/>
<evidence type="ECO:0000256" key="2">
    <source>
        <dbReference type="ARBA" id="ARBA00023125"/>
    </source>
</evidence>
<keyword evidence="1" id="KW-0805">Transcription regulation</keyword>
<dbReference type="SMART" id="SM00345">
    <property type="entry name" value="HTH_GNTR"/>
    <property type="match status" value="1"/>
</dbReference>
<dbReference type="InterPro" id="IPR036390">
    <property type="entry name" value="WH_DNA-bd_sf"/>
</dbReference>
<evidence type="ECO:0000256" key="1">
    <source>
        <dbReference type="ARBA" id="ARBA00023015"/>
    </source>
</evidence>
<evidence type="ECO:0000313" key="6">
    <source>
        <dbReference type="EMBL" id="CAX58708.1"/>
    </source>
</evidence>
<dbReference type="InterPro" id="IPR011711">
    <property type="entry name" value="GntR_C"/>
</dbReference>
<dbReference type="PANTHER" id="PTHR43537:SF24">
    <property type="entry name" value="GLUCONATE OPERON TRANSCRIPTIONAL REPRESSOR"/>
    <property type="match status" value="1"/>
</dbReference>
<dbReference type="Proteomes" id="UP000008793">
    <property type="component" value="Chromosome"/>
</dbReference>
<dbReference type="CDD" id="cd07377">
    <property type="entry name" value="WHTH_GntR"/>
    <property type="match status" value="1"/>
</dbReference>
<dbReference type="GeneID" id="90511196"/>
<dbReference type="SMART" id="SM00895">
    <property type="entry name" value="FCD"/>
    <property type="match status" value="1"/>
</dbReference>
<feature type="coiled-coil region" evidence="4">
    <location>
        <begin position="141"/>
        <end position="168"/>
    </location>
</feature>
<dbReference type="GO" id="GO:0003700">
    <property type="term" value="F:DNA-binding transcription factor activity"/>
    <property type="evidence" value="ECO:0007669"/>
    <property type="project" value="InterPro"/>
</dbReference>